<keyword evidence="3" id="KW-1185">Reference proteome</keyword>
<organism evidence="2 3">
    <name type="scientific">Snuella sedimenti</name>
    <dbReference type="NCBI Taxonomy" id="2798802"/>
    <lineage>
        <taxon>Bacteria</taxon>
        <taxon>Pseudomonadati</taxon>
        <taxon>Bacteroidota</taxon>
        <taxon>Flavobacteriia</taxon>
        <taxon>Flavobacteriales</taxon>
        <taxon>Flavobacteriaceae</taxon>
        <taxon>Snuella</taxon>
    </lineage>
</organism>
<comment type="caution">
    <text evidence="2">The sequence shown here is derived from an EMBL/GenBank/DDBJ whole genome shotgun (WGS) entry which is preliminary data.</text>
</comment>
<evidence type="ECO:0000313" key="2">
    <source>
        <dbReference type="EMBL" id="MBJ6367683.1"/>
    </source>
</evidence>
<dbReference type="AlphaFoldDB" id="A0A8J7IGJ8"/>
<feature type="chain" id="PRO_5035270553" evidence="1">
    <location>
        <begin position="23"/>
        <end position="53"/>
    </location>
</feature>
<feature type="signal peptide" evidence="1">
    <location>
        <begin position="1"/>
        <end position="22"/>
    </location>
</feature>
<protein>
    <submittedName>
        <fullName evidence="2">Uncharacterized protein</fullName>
    </submittedName>
</protein>
<evidence type="ECO:0000313" key="3">
    <source>
        <dbReference type="Proteomes" id="UP000610931"/>
    </source>
</evidence>
<dbReference type="RefSeq" id="WP_199114453.1">
    <property type="nucleotide sequence ID" value="NZ_JAELVQ010000006.1"/>
</dbReference>
<reference evidence="2" key="1">
    <citation type="submission" date="2020-12" db="EMBL/GenBank/DDBJ databases">
        <title>Snuella sp. nov., isolated from sediment in Incheon.</title>
        <authorList>
            <person name="Kim W."/>
        </authorList>
    </citation>
    <scope>NUCLEOTIDE SEQUENCE</scope>
    <source>
        <strain evidence="2">CAU 1569</strain>
    </source>
</reference>
<name>A0A8J7IGJ8_9FLAO</name>
<proteinExistence type="predicted"/>
<dbReference type="PROSITE" id="PS51257">
    <property type="entry name" value="PROKAR_LIPOPROTEIN"/>
    <property type="match status" value="1"/>
</dbReference>
<gene>
    <name evidence="2" type="ORF">JF259_06255</name>
</gene>
<evidence type="ECO:0000256" key="1">
    <source>
        <dbReference type="SAM" id="SignalP"/>
    </source>
</evidence>
<sequence>MRILRTLIVLFLFSSLIISCTKQDISDNDTLITDTENVVSTEGTKNPPPPTDD</sequence>
<dbReference type="Proteomes" id="UP000610931">
    <property type="component" value="Unassembled WGS sequence"/>
</dbReference>
<dbReference type="EMBL" id="JAELVQ010000006">
    <property type="protein sequence ID" value="MBJ6367683.1"/>
    <property type="molecule type" value="Genomic_DNA"/>
</dbReference>
<accession>A0A8J7IGJ8</accession>
<keyword evidence="1" id="KW-0732">Signal</keyword>